<feature type="non-terminal residue" evidence="5">
    <location>
        <position position="524"/>
    </location>
</feature>
<evidence type="ECO:0000256" key="3">
    <source>
        <dbReference type="SAM" id="MobiDB-lite"/>
    </source>
</evidence>
<accession>A0ABN9BHU1</accession>
<dbReference type="InterPro" id="IPR001394">
    <property type="entry name" value="Peptidase_C19_UCH"/>
</dbReference>
<evidence type="ECO:0000313" key="6">
    <source>
        <dbReference type="Proteomes" id="UP001162483"/>
    </source>
</evidence>
<feature type="compositionally biased region" description="Polar residues" evidence="3">
    <location>
        <begin position="329"/>
        <end position="343"/>
    </location>
</feature>
<dbReference type="Pfam" id="PF00443">
    <property type="entry name" value="UCH"/>
    <property type="match status" value="1"/>
</dbReference>
<protein>
    <recommendedName>
        <fullName evidence="4">USP domain-containing protein</fullName>
    </recommendedName>
</protein>
<keyword evidence="6" id="KW-1185">Reference proteome</keyword>
<sequence>MLERHERLKPEMFAELLQAANTADDFRKCPSNCGQKIKIRRVLMNCPEIVTIGLVWDSENSDLTEDVVRNLATQLYLPGLFFRVTDEQAKESRLYLVGMICYTSRHYCAFAYHTKSARWVLFDDASVKEVGTKWKDVVTKCIRCHYQPLLLFYANPDGTAVTTDDALRQVLHWSQYKRVFTNDGTEQKKAEYTRDSEIGENIYQNSGYRYQADDTGFNRGVVQSSAGRGPVKIGRNDQQEKLKDLSRECAQRAHNLKSTAAQRKIVDKSQKKDLARPKATSGGVPYHSQSFSGTQLKPVSSIPVNGFRQYPDPHFFSSQGKGPYKQQRSDQQPRQIPSSNAGQTVIPETKQLTRVKNGTSNGYDTDSSQEYKEKGTGRTKKTWRPMRETLNVDSIFNDGEKSQSSPRHLANTNGKHHTAKDQSLNHCSKESPKKKVLMTIYEDEIKQESGSRSSLESVGKSQAERNKPNPDSKLYHFDSWHMQRAESGYESSDHISSGSSNLDSPVIEGTSFADMKVIQEMSQC</sequence>
<feature type="compositionally biased region" description="Polar residues" evidence="3">
    <location>
        <begin position="350"/>
        <end position="368"/>
    </location>
</feature>
<evidence type="ECO:0000259" key="4">
    <source>
        <dbReference type="PROSITE" id="PS50235"/>
    </source>
</evidence>
<gene>
    <name evidence="5" type="ORF">SPARVUS_LOCUS2933468</name>
</gene>
<feature type="compositionally biased region" description="Basic and acidic residues" evidence="3">
    <location>
        <begin position="264"/>
        <end position="276"/>
    </location>
</feature>
<evidence type="ECO:0000313" key="5">
    <source>
        <dbReference type="EMBL" id="CAI9547138.1"/>
    </source>
</evidence>
<dbReference type="InterPro" id="IPR038765">
    <property type="entry name" value="Papain-like_cys_pep_sf"/>
</dbReference>
<feature type="region of interest" description="Disordered" evidence="3">
    <location>
        <begin position="444"/>
        <end position="475"/>
    </location>
</feature>
<dbReference type="SUPFAM" id="SSF54001">
    <property type="entry name" value="Cysteine proteinases"/>
    <property type="match status" value="1"/>
</dbReference>
<dbReference type="InterPro" id="IPR028889">
    <property type="entry name" value="USP"/>
</dbReference>
<keyword evidence="2" id="KW-0378">Hydrolase</keyword>
<dbReference type="InterPro" id="IPR052398">
    <property type="entry name" value="Ubiquitin_hydrolase_53/54"/>
</dbReference>
<feature type="compositionally biased region" description="Polar residues" evidence="3">
    <location>
        <begin position="450"/>
        <end position="460"/>
    </location>
</feature>
<feature type="region of interest" description="Disordered" evidence="3">
    <location>
        <begin position="253"/>
        <end position="432"/>
    </location>
</feature>
<comment type="caution">
    <text evidence="5">The sequence shown here is derived from an EMBL/GenBank/DDBJ whole genome shotgun (WGS) entry which is preliminary data.</text>
</comment>
<dbReference type="EMBL" id="CATNWA010004137">
    <property type="protein sequence ID" value="CAI9547138.1"/>
    <property type="molecule type" value="Genomic_DNA"/>
</dbReference>
<name>A0ABN9BHU1_9NEOB</name>
<dbReference type="PROSITE" id="PS50235">
    <property type="entry name" value="USP_3"/>
    <property type="match status" value="1"/>
</dbReference>
<feature type="compositionally biased region" description="Polar residues" evidence="3">
    <location>
        <begin position="287"/>
        <end position="298"/>
    </location>
</feature>
<evidence type="ECO:0000256" key="1">
    <source>
        <dbReference type="ARBA" id="ARBA00022786"/>
    </source>
</evidence>
<dbReference type="PANTHER" id="PTHR22975:SF6">
    <property type="entry name" value="INACTIVE UBIQUITIN CARBOXYL-TERMINAL HYDROLASE 53"/>
    <property type="match status" value="1"/>
</dbReference>
<dbReference type="Proteomes" id="UP001162483">
    <property type="component" value="Unassembled WGS sequence"/>
</dbReference>
<feature type="domain" description="USP" evidence="4">
    <location>
        <begin position="1"/>
        <end position="156"/>
    </location>
</feature>
<proteinExistence type="predicted"/>
<evidence type="ECO:0000256" key="2">
    <source>
        <dbReference type="ARBA" id="ARBA00022801"/>
    </source>
</evidence>
<feature type="compositionally biased region" description="Basic and acidic residues" evidence="3">
    <location>
        <begin position="462"/>
        <end position="475"/>
    </location>
</feature>
<keyword evidence="1" id="KW-0833">Ubl conjugation pathway</keyword>
<dbReference type="Gene3D" id="3.90.70.10">
    <property type="entry name" value="Cysteine proteinases"/>
    <property type="match status" value="1"/>
</dbReference>
<dbReference type="PANTHER" id="PTHR22975">
    <property type="entry name" value="UBIQUITIN SPECIFIC PROTEINASE"/>
    <property type="match status" value="1"/>
</dbReference>
<feature type="compositionally biased region" description="Polar residues" evidence="3">
    <location>
        <begin position="402"/>
        <end position="413"/>
    </location>
</feature>
<organism evidence="5 6">
    <name type="scientific">Staurois parvus</name>
    <dbReference type="NCBI Taxonomy" id="386267"/>
    <lineage>
        <taxon>Eukaryota</taxon>
        <taxon>Metazoa</taxon>
        <taxon>Chordata</taxon>
        <taxon>Craniata</taxon>
        <taxon>Vertebrata</taxon>
        <taxon>Euteleostomi</taxon>
        <taxon>Amphibia</taxon>
        <taxon>Batrachia</taxon>
        <taxon>Anura</taxon>
        <taxon>Neobatrachia</taxon>
        <taxon>Ranoidea</taxon>
        <taxon>Ranidae</taxon>
        <taxon>Staurois</taxon>
    </lineage>
</organism>
<dbReference type="CDD" id="cd02257">
    <property type="entry name" value="Peptidase_C19"/>
    <property type="match status" value="1"/>
</dbReference>
<reference evidence="5" key="1">
    <citation type="submission" date="2023-05" db="EMBL/GenBank/DDBJ databases">
        <authorList>
            <person name="Stuckert A."/>
        </authorList>
    </citation>
    <scope>NUCLEOTIDE SEQUENCE</scope>
</reference>